<dbReference type="GO" id="GO:0004190">
    <property type="term" value="F:aspartic-type endopeptidase activity"/>
    <property type="evidence" value="ECO:0007669"/>
    <property type="project" value="UniProtKB-KW"/>
</dbReference>
<keyword evidence="1" id="KW-0645">Protease</keyword>
<comment type="caution">
    <text evidence="5">The sequence shown here is derived from an EMBL/GenBank/DDBJ whole genome shotgun (WGS) entry which is preliminary data.</text>
</comment>
<keyword evidence="1" id="KW-0378">Hydrolase</keyword>
<feature type="domain" description="Reverse transcriptase Ty1/copia-type" evidence="3">
    <location>
        <begin position="435"/>
        <end position="547"/>
    </location>
</feature>
<proteinExistence type="predicted"/>
<evidence type="ECO:0000313" key="6">
    <source>
        <dbReference type="Proteomes" id="UP001054252"/>
    </source>
</evidence>
<dbReference type="InterPro" id="IPR054722">
    <property type="entry name" value="PolX-like_BBD"/>
</dbReference>
<dbReference type="Pfam" id="PF14223">
    <property type="entry name" value="Retrotran_gag_2"/>
    <property type="match status" value="1"/>
</dbReference>
<organism evidence="5 6">
    <name type="scientific">Rubroshorea leprosula</name>
    <dbReference type="NCBI Taxonomy" id="152421"/>
    <lineage>
        <taxon>Eukaryota</taxon>
        <taxon>Viridiplantae</taxon>
        <taxon>Streptophyta</taxon>
        <taxon>Embryophyta</taxon>
        <taxon>Tracheophyta</taxon>
        <taxon>Spermatophyta</taxon>
        <taxon>Magnoliopsida</taxon>
        <taxon>eudicotyledons</taxon>
        <taxon>Gunneridae</taxon>
        <taxon>Pentapetalae</taxon>
        <taxon>rosids</taxon>
        <taxon>malvids</taxon>
        <taxon>Malvales</taxon>
        <taxon>Dipterocarpaceae</taxon>
        <taxon>Rubroshorea</taxon>
    </lineage>
</organism>
<dbReference type="EMBL" id="BPVZ01000081">
    <property type="protein sequence ID" value="GKV29045.1"/>
    <property type="molecule type" value="Genomic_DNA"/>
</dbReference>
<keyword evidence="1" id="KW-0064">Aspartyl protease</keyword>
<dbReference type="InterPro" id="IPR036397">
    <property type="entry name" value="RNaseH_sf"/>
</dbReference>
<evidence type="ECO:0000313" key="5">
    <source>
        <dbReference type="EMBL" id="GKV29045.1"/>
    </source>
</evidence>
<feature type="compositionally biased region" description="Basic and acidic residues" evidence="2">
    <location>
        <begin position="367"/>
        <end position="382"/>
    </location>
</feature>
<feature type="compositionally biased region" description="Polar residues" evidence="2">
    <location>
        <begin position="341"/>
        <end position="362"/>
    </location>
</feature>
<name>A0AAV5KX39_9ROSI</name>
<sequence length="548" mass="62633">MESGIVKPHIDVEKLERFNGLNYKRWSMKIYYQITVLKAMTNSLFNAFHKHSTALELWHAVEQRYVNEDAGNKSFLVNKYIDFKMSDSKPVIDQVNELNDIATECADAGEPISETFQVSTIIGKLPPSWKDYQKFLKHKKRSLKVDELMKHIQIEYEARKRDGQDKSDNVNALEGPASFSKKPNHKFKTGQKGSFSMKGKNGKTWQLSKRRKDHALYVENWGMLLCNATTVKNWWLDSGATCHVTPFKSSFKTYEELNGEKSVFMGNSSTCAVVGKGTVKLSLTSGKVLTLQDVYHIPEHGILREFSAPNLPPQNGVAERKNRTLMEMLDNSHMGDGLRENASNQKGESNASNQKVESNSSHMGHVPNREYENKMKEEPALRRSKRQRIEKDLGPGMFTYSLEEDPRNFNEATALPDASLWKKAMDDEIKSIHDNYTWILVDLPPNTKPIGCKWVLRKKLKIDGSIDKYKARLVAKGFSQKEGLDYFETFSPVTRFTSIRILFAIASIYNLEVHQMDLKTAFLNGELDEKIYIHQPKGYIVQGQEDKA</sequence>
<dbReference type="SUPFAM" id="SSF53098">
    <property type="entry name" value="Ribonuclease H-like"/>
    <property type="match status" value="1"/>
</dbReference>
<dbReference type="PANTHER" id="PTHR47592:SF27">
    <property type="entry name" value="OS08G0421700 PROTEIN"/>
    <property type="match status" value="1"/>
</dbReference>
<keyword evidence="6" id="KW-1185">Reference proteome</keyword>
<protein>
    <recommendedName>
        <fullName evidence="7">Reverse transcriptase Ty1/copia-type domain-containing protein</fullName>
    </recommendedName>
</protein>
<dbReference type="Pfam" id="PF07727">
    <property type="entry name" value="RVT_2"/>
    <property type="match status" value="1"/>
</dbReference>
<feature type="region of interest" description="Disordered" evidence="2">
    <location>
        <begin position="160"/>
        <end position="185"/>
    </location>
</feature>
<dbReference type="Pfam" id="PF22936">
    <property type="entry name" value="Pol_BBD"/>
    <property type="match status" value="1"/>
</dbReference>
<dbReference type="Gene3D" id="3.30.420.10">
    <property type="entry name" value="Ribonuclease H-like superfamily/Ribonuclease H"/>
    <property type="match status" value="1"/>
</dbReference>
<dbReference type="Proteomes" id="UP001054252">
    <property type="component" value="Unassembled WGS sequence"/>
</dbReference>
<dbReference type="AlphaFoldDB" id="A0AAV5KX39"/>
<evidence type="ECO:0000259" key="4">
    <source>
        <dbReference type="Pfam" id="PF22936"/>
    </source>
</evidence>
<dbReference type="InterPro" id="IPR043502">
    <property type="entry name" value="DNA/RNA_pol_sf"/>
</dbReference>
<feature type="region of interest" description="Disordered" evidence="2">
    <location>
        <begin position="333"/>
        <end position="382"/>
    </location>
</feature>
<dbReference type="GO" id="GO:0003676">
    <property type="term" value="F:nucleic acid binding"/>
    <property type="evidence" value="ECO:0007669"/>
    <property type="project" value="InterPro"/>
</dbReference>
<evidence type="ECO:0000256" key="1">
    <source>
        <dbReference type="ARBA" id="ARBA00022750"/>
    </source>
</evidence>
<dbReference type="InterPro" id="IPR013103">
    <property type="entry name" value="RVT_2"/>
</dbReference>
<feature type="domain" description="Retrovirus-related Pol polyprotein from transposon TNT 1-94-like beta-barrel" evidence="4">
    <location>
        <begin position="234"/>
        <end position="299"/>
    </location>
</feature>
<evidence type="ECO:0000259" key="3">
    <source>
        <dbReference type="Pfam" id="PF07727"/>
    </source>
</evidence>
<evidence type="ECO:0008006" key="7">
    <source>
        <dbReference type="Google" id="ProtNLM"/>
    </source>
</evidence>
<reference evidence="5 6" key="1">
    <citation type="journal article" date="2021" name="Commun. Biol.">
        <title>The genome of Shorea leprosula (Dipterocarpaceae) highlights the ecological relevance of drought in aseasonal tropical rainforests.</title>
        <authorList>
            <person name="Ng K.K.S."/>
            <person name="Kobayashi M.J."/>
            <person name="Fawcett J.A."/>
            <person name="Hatakeyama M."/>
            <person name="Paape T."/>
            <person name="Ng C.H."/>
            <person name="Ang C.C."/>
            <person name="Tnah L.H."/>
            <person name="Lee C.T."/>
            <person name="Nishiyama T."/>
            <person name="Sese J."/>
            <person name="O'Brien M.J."/>
            <person name="Copetti D."/>
            <person name="Mohd Noor M.I."/>
            <person name="Ong R.C."/>
            <person name="Putra M."/>
            <person name="Sireger I.Z."/>
            <person name="Indrioko S."/>
            <person name="Kosugi Y."/>
            <person name="Izuno A."/>
            <person name="Isagi Y."/>
            <person name="Lee S.L."/>
            <person name="Shimizu K.K."/>
        </authorList>
    </citation>
    <scope>NUCLEOTIDE SEQUENCE [LARGE SCALE GENOMIC DNA]</scope>
    <source>
        <strain evidence="5">214</strain>
    </source>
</reference>
<accession>A0AAV5KX39</accession>
<evidence type="ECO:0000256" key="2">
    <source>
        <dbReference type="SAM" id="MobiDB-lite"/>
    </source>
</evidence>
<gene>
    <name evidence="5" type="ORF">SLEP1_g38018</name>
</gene>
<dbReference type="PANTHER" id="PTHR47592">
    <property type="entry name" value="PBF68 PROTEIN"/>
    <property type="match status" value="1"/>
</dbReference>
<dbReference type="SUPFAM" id="SSF56672">
    <property type="entry name" value="DNA/RNA polymerases"/>
    <property type="match status" value="1"/>
</dbReference>
<dbReference type="InterPro" id="IPR012337">
    <property type="entry name" value="RNaseH-like_sf"/>
</dbReference>